<dbReference type="AlphaFoldDB" id="X1HA28"/>
<accession>X1HA28</accession>
<reference evidence="6" key="1">
    <citation type="journal article" date="2014" name="Front. Microbiol.">
        <title>High frequency of phylogenetically diverse reductive dehalogenase-homologous genes in deep subseafloor sedimentary metagenomes.</title>
        <authorList>
            <person name="Kawai M."/>
            <person name="Futagami T."/>
            <person name="Toyoda A."/>
            <person name="Takaki Y."/>
            <person name="Nishi S."/>
            <person name="Hori S."/>
            <person name="Arai W."/>
            <person name="Tsubouchi T."/>
            <person name="Morono Y."/>
            <person name="Uchiyama I."/>
            <person name="Ito T."/>
            <person name="Fujiyama A."/>
            <person name="Inagaki F."/>
            <person name="Takami H."/>
        </authorList>
    </citation>
    <scope>NUCLEOTIDE SEQUENCE</scope>
    <source>
        <strain evidence="6">Expedition CK06-06</strain>
    </source>
</reference>
<name>X1HA28_9ZZZZ</name>
<evidence type="ECO:0000256" key="5">
    <source>
        <dbReference type="SAM" id="Phobius"/>
    </source>
</evidence>
<keyword evidence="4 5" id="KW-0472">Membrane</keyword>
<proteinExistence type="predicted"/>
<comment type="caution">
    <text evidence="6">The sequence shown here is derived from an EMBL/GenBank/DDBJ whole genome shotgun (WGS) entry which is preliminary data.</text>
</comment>
<dbReference type="InterPro" id="IPR035906">
    <property type="entry name" value="MetI-like_sf"/>
</dbReference>
<feature type="transmembrane region" description="Helical" evidence="5">
    <location>
        <begin position="16"/>
        <end position="35"/>
    </location>
</feature>
<evidence type="ECO:0000256" key="4">
    <source>
        <dbReference type="ARBA" id="ARBA00023136"/>
    </source>
</evidence>
<dbReference type="EMBL" id="BARU01030700">
    <property type="protein sequence ID" value="GAH66247.1"/>
    <property type="molecule type" value="Genomic_DNA"/>
</dbReference>
<dbReference type="SUPFAM" id="SSF161098">
    <property type="entry name" value="MetI-like"/>
    <property type="match status" value="1"/>
</dbReference>
<evidence type="ECO:0000256" key="3">
    <source>
        <dbReference type="ARBA" id="ARBA00022989"/>
    </source>
</evidence>
<comment type="subcellular location">
    <subcellularLocation>
        <location evidence="1">Membrane</location>
        <topology evidence="1">Multi-pass membrane protein</topology>
    </subcellularLocation>
</comment>
<evidence type="ECO:0000256" key="1">
    <source>
        <dbReference type="ARBA" id="ARBA00004141"/>
    </source>
</evidence>
<evidence type="ECO:0008006" key="7">
    <source>
        <dbReference type="Google" id="ProtNLM"/>
    </source>
</evidence>
<gene>
    <name evidence="6" type="ORF">S03H2_48672</name>
</gene>
<dbReference type="GO" id="GO:0016020">
    <property type="term" value="C:membrane"/>
    <property type="evidence" value="ECO:0007669"/>
    <property type="project" value="UniProtKB-SubCell"/>
</dbReference>
<evidence type="ECO:0000313" key="6">
    <source>
        <dbReference type="EMBL" id="GAH66247.1"/>
    </source>
</evidence>
<protein>
    <recommendedName>
        <fullName evidence="7">ABC transmembrane type-1 domain-containing protein</fullName>
    </recommendedName>
</protein>
<organism evidence="6">
    <name type="scientific">marine sediment metagenome</name>
    <dbReference type="NCBI Taxonomy" id="412755"/>
    <lineage>
        <taxon>unclassified sequences</taxon>
        <taxon>metagenomes</taxon>
        <taxon>ecological metagenomes</taxon>
    </lineage>
</organism>
<sequence length="50" mass="5304">MSISALVGSYGQDWELLTAAAFVSMILPLALFLGLQRYFVKGILAGSVKG</sequence>
<keyword evidence="3 5" id="KW-1133">Transmembrane helix</keyword>
<keyword evidence="2 5" id="KW-0812">Transmembrane</keyword>
<evidence type="ECO:0000256" key="2">
    <source>
        <dbReference type="ARBA" id="ARBA00022692"/>
    </source>
</evidence>